<sequence>MIMFFWIGKGVFIMGEFGSFGKVLMITGIILIIAGALFLFVNKIPFLGRLPGDIAVQKKNFSFYFPLTTCIIISIVLSIIMWLLGRK</sequence>
<keyword evidence="1" id="KW-1133">Transmembrane helix</keyword>
<dbReference type="PANTHER" id="PTHR36443">
    <property type="entry name" value="BSR5223 PROTEIN"/>
    <property type="match status" value="1"/>
</dbReference>
<dbReference type="EMBL" id="CT573071">
    <property type="protein sequence ID" value="CAJ74131.1"/>
    <property type="molecule type" value="Genomic_DNA"/>
</dbReference>
<dbReference type="InterPro" id="IPR021320">
    <property type="entry name" value="DUF2905"/>
</dbReference>
<evidence type="ECO:0000256" key="1">
    <source>
        <dbReference type="SAM" id="Phobius"/>
    </source>
</evidence>
<name>Q1Q288_KUEST</name>
<dbReference type="AlphaFoldDB" id="Q1Q288"/>
<evidence type="ECO:0008006" key="3">
    <source>
        <dbReference type="Google" id="ProtNLM"/>
    </source>
</evidence>
<reference evidence="2" key="2">
    <citation type="submission" date="2006-01" db="EMBL/GenBank/DDBJ databases">
        <authorList>
            <person name="Genoscope"/>
        </authorList>
    </citation>
    <scope>NUCLEOTIDE SEQUENCE</scope>
</reference>
<protein>
    <recommendedName>
        <fullName evidence="3">DUF2905 domain-containing protein</fullName>
    </recommendedName>
</protein>
<keyword evidence="1" id="KW-0472">Membrane</keyword>
<gene>
    <name evidence="2" type="ORF">kuste3370</name>
</gene>
<accession>Q1Q288</accession>
<keyword evidence="1" id="KW-0812">Transmembrane</keyword>
<dbReference type="PANTHER" id="PTHR36443:SF1">
    <property type="entry name" value="BSR5223 PROTEIN"/>
    <property type="match status" value="1"/>
</dbReference>
<organism evidence="2">
    <name type="scientific">Kuenenia stuttgartiensis</name>
    <dbReference type="NCBI Taxonomy" id="174633"/>
    <lineage>
        <taxon>Bacteria</taxon>
        <taxon>Pseudomonadati</taxon>
        <taxon>Planctomycetota</taxon>
        <taxon>Candidatus Brocadiia</taxon>
        <taxon>Candidatus Brocadiales</taxon>
        <taxon>Candidatus Brocadiaceae</taxon>
        <taxon>Candidatus Kuenenia</taxon>
    </lineage>
</organism>
<proteinExistence type="predicted"/>
<evidence type="ECO:0000313" key="2">
    <source>
        <dbReference type="EMBL" id="CAJ74131.1"/>
    </source>
</evidence>
<dbReference type="Pfam" id="PF11146">
    <property type="entry name" value="DUF2905"/>
    <property type="match status" value="1"/>
</dbReference>
<feature type="transmembrane region" description="Helical" evidence="1">
    <location>
        <begin position="20"/>
        <end position="41"/>
    </location>
</feature>
<feature type="transmembrane region" description="Helical" evidence="1">
    <location>
        <begin position="61"/>
        <end position="84"/>
    </location>
</feature>
<reference evidence="2" key="1">
    <citation type="journal article" date="2006" name="Nature">
        <title>Deciphering the evolution and metabolism of an anammox bacterium from a community genome.</title>
        <authorList>
            <person name="Strous M."/>
            <person name="Pelletier E."/>
            <person name="Mangenot S."/>
            <person name="Rattei T."/>
            <person name="Lehner A."/>
            <person name="Taylor M.W."/>
            <person name="Horn M."/>
            <person name="Daims H."/>
            <person name="Bartol-Mavel D."/>
            <person name="Wincker P."/>
            <person name="Barbe V."/>
            <person name="Fonknechten N."/>
            <person name="Vallenet D."/>
            <person name="Segurens B."/>
            <person name="Schenowitz-Truong C."/>
            <person name="Medigue C."/>
            <person name="Collingro A."/>
            <person name="Snel B."/>
            <person name="Dutilh B.E."/>
            <person name="OpDenCamp H.J.M."/>
            <person name="vanDerDrift C."/>
            <person name="Cirpus I."/>
            <person name="vanDePas-Schoonen K.T."/>
            <person name="Harhangi H.R."/>
            <person name="vanNiftrik L."/>
            <person name="Schmid M."/>
            <person name="Keltjens J."/>
            <person name="vanDeVossenberg J."/>
            <person name="Kartal B."/>
            <person name="Meier H."/>
            <person name="Frishman D."/>
            <person name="Huynen M.A."/>
            <person name="Mewes H."/>
            <person name="Weissenbach J."/>
            <person name="Jetten M.S.M."/>
            <person name="Wagner M."/>
            <person name="LePaslier D."/>
        </authorList>
    </citation>
    <scope>NUCLEOTIDE SEQUENCE</scope>
</reference>